<feature type="region of interest" description="Disordered" evidence="1">
    <location>
        <begin position="1"/>
        <end position="245"/>
    </location>
</feature>
<dbReference type="InterPro" id="IPR022024">
    <property type="entry name" value="DUF3602"/>
</dbReference>
<evidence type="ECO:0000313" key="2">
    <source>
        <dbReference type="EMBL" id="KAK7470401.1"/>
    </source>
</evidence>
<keyword evidence="3" id="KW-1185">Reference proteome</keyword>
<evidence type="ECO:0000313" key="3">
    <source>
        <dbReference type="Proteomes" id="UP001498398"/>
    </source>
</evidence>
<dbReference type="Proteomes" id="UP001498398">
    <property type="component" value="Unassembled WGS sequence"/>
</dbReference>
<feature type="compositionally biased region" description="Basic and acidic residues" evidence="1">
    <location>
        <begin position="44"/>
        <end position="54"/>
    </location>
</feature>
<accession>A0ABR1K691</accession>
<comment type="caution">
    <text evidence="2">The sequence shown here is derived from an EMBL/GenBank/DDBJ whole genome shotgun (WGS) entry which is preliminary data.</text>
</comment>
<gene>
    <name evidence="2" type="ORF">VKT23_001828</name>
</gene>
<dbReference type="InterPro" id="IPR053203">
    <property type="entry name" value="Cisplatin_resist-associated"/>
</dbReference>
<organism evidence="2 3">
    <name type="scientific">Marasmiellus scandens</name>
    <dbReference type="NCBI Taxonomy" id="2682957"/>
    <lineage>
        <taxon>Eukaryota</taxon>
        <taxon>Fungi</taxon>
        <taxon>Dikarya</taxon>
        <taxon>Basidiomycota</taxon>
        <taxon>Agaricomycotina</taxon>
        <taxon>Agaricomycetes</taxon>
        <taxon>Agaricomycetidae</taxon>
        <taxon>Agaricales</taxon>
        <taxon>Marasmiineae</taxon>
        <taxon>Omphalotaceae</taxon>
        <taxon>Marasmiellus</taxon>
    </lineage>
</organism>
<feature type="compositionally biased region" description="Polar residues" evidence="1">
    <location>
        <begin position="1"/>
        <end position="15"/>
    </location>
</feature>
<name>A0ABR1K691_9AGAR</name>
<evidence type="ECO:0000256" key="1">
    <source>
        <dbReference type="SAM" id="MobiDB-lite"/>
    </source>
</evidence>
<dbReference type="Pfam" id="PF12223">
    <property type="entry name" value="DUF3602"/>
    <property type="match status" value="1"/>
</dbReference>
<dbReference type="EMBL" id="JBANRG010000002">
    <property type="protein sequence ID" value="KAK7470401.1"/>
    <property type="molecule type" value="Genomic_DNA"/>
</dbReference>
<dbReference type="PANTHER" id="PTHR34693:SF1">
    <property type="entry name" value="PROTEIN PAR32"/>
    <property type="match status" value="1"/>
</dbReference>
<dbReference type="PANTHER" id="PTHR34693">
    <property type="entry name" value="PROTEIN PAR32"/>
    <property type="match status" value="1"/>
</dbReference>
<protein>
    <submittedName>
        <fullName evidence="2">Uncharacterized protein</fullName>
    </submittedName>
</protein>
<sequence>MSRSASRGRETLTSSGRGGLGNYIRRPSVDARPEDGPDDFSPTRGREQTVHPDKVWSTGRGGAGNVRSPSRDPVPAVGPDAAEQEVIRQEAQREVFSTGRGGIGNMSRSRSRSRGPMVTPAVHSTGRGGIGNFKAGEEPPIEEVDHHDSGVHSTGRGGLANHANSPAPGIEHQLPHQQSDFVSTGRGGRGNLVDRSRSASRDPQHRSSSKDKEGGVAGLFHKIGHLGSRDPSHTPPSPSRESNRN</sequence>
<feature type="compositionally biased region" description="Basic and acidic residues" evidence="1">
    <location>
        <begin position="192"/>
        <end position="214"/>
    </location>
</feature>
<proteinExistence type="predicted"/>
<reference evidence="2 3" key="1">
    <citation type="submission" date="2024-01" db="EMBL/GenBank/DDBJ databases">
        <title>A draft genome for the cacao thread blight pathogen Marasmiellus scandens.</title>
        <authorList>
            <person name="Baruah I.K."/>
            <person name="Leung J."/>
            <person name="Bukari Y."/>
            <person name="Amoako-Attah I."/>
            <person name="Meinhardt L.W."/>
            <person name="Bailey B.A."/>
            <person name="Cohen S.P."/>
        </authorList>
    </citation>
    <scope>NUCLEOTIDE SEQUENCE [LARGE SCALE GENOMIC DNA]</scope>
    <source>
        <strain evidence="2 3">GH-19</strain>
    </source>
</reference>